<dbReference type="RefSeq" id="WP_149768168.1">
    <property type="nucleotide sequence ID" value="NZ_VDFQ02000001.1"/>
</dbReference>
<proteinExistence type="predicted"/>
<organism evidence="1 2">
    <name type="scientific">Mumia zhuanghuii</name>
    <dbReference type="NCBI Taxonomy" id="2585211"/>
    <lineage>
        <taxon>Bacteria</taxon>
        <taxon>Bacillati</taxon>
        <taxon>Actinomycetota</taxon>
        <taxon>Actinomycetes</taxon>
        <taxon>Propionibacteriales</taxon>
        <taxon>Nocardioidaceae</taxon>
        <taxon>Mumia</taxon>
    </lineage>
</organism>
<gene>
    <name evidence="1" type="ORF">FE697_003615</name>
</gene>
<dbReference type="EMBL" id="VDFQ02000001">
    <property type="protein sequence ID" value="KAA1424994.1"/>
    <property type="molecule type" value="Genomic_DNA"/>
</dbReference>
<evidence type="ECO:0000313" key="1">
    <source>
        <dbReference type="EMBL" id="KAA1424994.1"/>
    </source>
</evidence>
<dbReference type="Proteomes" id="UP000307768">
    <property type="component" value="Unassembled WGS sequence"/>
</dbReference>
<name>A0A5Q6S3M7_9ACTN</name>
<evidence type="ECO:0000313" key="2">
    <source>
        <dbReference type="Proteomes" id="UP000307768"/>
    </source>
</evidence>
<dbReference type="OrthoDB" id="3541837at2"/>
<sequence length="78" mass="8457">MTTQIAVRLDDELVGFVDELVRQGDAPSRAAVVARALQREQRRKVAERDAAILAASRRDNDMDGLAGFAAGVSMDDLD</sequence>
<dbReference type="AlphaFoldDB" id="A0A5Q6S3M7"/>
<reference evidence="1 2" key="1">
    <citation type="submission" date="2019-09" db="EMBL/GenBank/DDBJ databases">
        <title>Mumia zhuanghuii sp. nov. isolated from the intestinal contents of plateau pika (Ochotona curzoniae) in the Qinghai-Tibet plateau of China.</title>
        <authorList>
            <person name="Tian Z."/>
        </authorList>
    </citation>
    <scope>NUCLEOTIDE SEQUENCE [LARGE SCALE GENOMIC DNA]</scope>
    <source>
        <strain evidence="2">350</strain>
    </source>
</reference>
<accession>A0A5Q6S3M7</accession>
<protein>
    <submittedName>
        <fullName evidence="1">Ribbon-helix-helix protein, CopG family</fullName>
    </submittedName>
</protein>
<comment type="caution">
    <text evidence="1">The sequence shown here is derived from an EMBL/GenBank/DDBJ whole genome shotgun (WGS) entry which is preliminary data.</text>
</comment>